<dbReference type="EMBL" id="JAUSVO010000003">
    <property type="protein sequence ID" value="MDQ0437732.1"/>
    <property type="molecule type" value="Genomic_DNA"/>
</dbReference>
<dbReference type="Proteomes" id="UP001241603">
    <property type="component" value="Unassembled WGS sequence"/>
</dbReference>
<reference evidence="1 2" key="1">
    <citation type="submission" date="2023-07" db="EMBL/GenBank/DDBJ databases">
        <title>Genomic Encyclopedia of Type Strains, Phase IV (KMG-IV): sequencing the most valuable type-strain genomes for metagenomic binning, comparative biology and taxonomic classification.</title>
        <authorList>
            <person name="Goeker M."/>
        </authorList>
    </citation>
    <scope>NUCLEOTIDE SEQUENCE [LARGE SCALE GENOMIC DNA]</scope>
    <source>
        <strain evidence="1 2">B6-8</strain>
    </source>
</reference>
<gene>
    <name evidence="1" type="ORF">QO014_002124</name>
</gene>
<sequence>MLDDYLPDYDFSERHCRNVAARPDTIIEAASAYRAESDPFFRAMIGVREIPMRLAGWLGGRRAGLPPTFSLDNFTLLDRRDGSELVYGLVGQFWRSDFGLVSIADGTAFRAFDRPGIAKLVLGFSTEPGAGGLTKLTTETRIFCPDPVSRRKFAPYWYLIRPVSGLIRGRVLTSIRRASEKREAARR</sequence>
<dbReference type="RefSeq" id="WP_307258000.1">
    <property type="nucleotide sequence ID" value="NZ_JAPKNG010000003.1"/>
</dbReference>
<protein>
    <recommendedName>
        <fullName evidence="3">DUF2867 domain-containing protein</fullName>
    </recommendedName>
</protein>
<proteinExistence type="predicted"/>
<evidence type="ECO:0000313" key="2">
    <source>
        <dbReference type="Proteomes" id="UP001241603"/>
    </source>
</evidence>
<organism evidence="1 2">
    <name type="scientific">Kaistia dalseonensis</name>
    <dbReference type="NCBI Taxonomy" id="410840"/>
    <lineage>
        <taxon>Bacteria</taxon>
        <taxon>Pseudomonadati</taxon>
        <taxon>Pseudomonadota</taxon>
        <taxon>Alphaproteobacteria</taxon>
        <taxon>Hyphomicrobiales</taxon>
        <taxon>Kaistiaceae</taxon>
        <taxon>Kaistia</taxon>
    </lineage>
</organism>
<keyword evidence="2" id="KW-1185">Reference proteome</keyword>
<evidence type="ECO:0000313" key="1">
    <source>
        <dbReference type="EMBL" id="MDQ0437732.1"/>
    </source>
</evidence>
<accession>A0ABU0H606</accession>
<comment type="caution">
    <text evidence="1">The sequence shown here is derived from an EMBL/GenBank/DDBJ whole genome shotgun (WGS) entry which is preliminary data.</text>
</comment>
<name>A0ABU0H606_9HYPH</name>
<evidence type="ECO:0008006" key="3">
    <source>
        <dbReference type="Google" id="ProtNLM"/>
    </source>
</evidence>